<comment type="caution">
    <text evidence="4">The sequence shown here is derived from an EMBL/GenBank/DDBJ whole genome shotgun (WGS) entry which is preliminary data.</text>
</comment>
<feature type="region of interest" description="Disordered" evidence="1">
    <location>
        <begin position="1144"/>
        <end position="1172"/>
    </location>
</feature>
<feature type="compositionally biased region" description="Basic and acidic residues" evidence="1">
    <location>
        <begin position="1258"/>
        <end position="1267"/>
    </location>
</feature>
<feature type="domain" description="Folliculin-interacting protein middle" evidence="3">
    <location>
        <begin position="405"/>
        <end position="651"/>
    </location>
</feature>
<dbReference type="EMBL" id="JAXCGZ010021169">
    <property type="protein sequence ID" value="KAK7057030.1"/>
    <property type="molecule type" value="Genomic_DNA"/>
</dbReference>
<dbReference type="Pfam" id="PF14636">
    <property type="entry name" value="FNIP_N"/>
    <property type="match status" value="1"/>
</dbReference>
<evidence type="ECO:0008006" key="6">
    <source>
        <dbReference type="Google" id="ProtNLM"/>
    </source>
</evidence>
<dbReference type="GO" id="GO:0005737">
    <property type="term" value="C:cytoplasm"/>
    <property type="evidence" value="ECO:0007669"/>
    <property type="project" value="TreeGrafter"/>
</dbReference>
<feature type="domain" description="Folliculin-interacting protein N-terminal" evidence="2">
    <location>
        <begin position="115"/>
        <end position="252"/>
    </location>
</feature>
<keyword evidence="5" id="KW-1185">Reference proteome</keyword>
<feature type="region of interest" description="Disordered" evidence="1">
    <location>
        <begin position="392"/>
        <end position="411"/>
    </location>
</feature>
<dbReference type="PANTHER" id="PTHR21634">
    <property type="entry name" value="RE13835P"/>
    <property type="match status" value="1"/>
</dbReference>
<protein>
    <recommendedName>
        <fullName evidence="6">Folliculin-interacting protein 2</fullName>
    </recommendedName>
</protein>
<feature type="region of interest" description="Disordered" evidence="1">
    <location>
        <begin position="557"/>
        <end position="582"/>
    </location>
</feature>
<dbReference type="AlphaFoldDB" id="A0AAN8WN40"/>
<organism evidence="4 5">
    <name type="scientific">Halocaridina rubra</name>
    <name type="common">Hawaiian red shrimp</name>
    <dbReference type="NCBI Taxonomy" id="373956"/>
    <lineage>
        <taxon>Eukaryota</taxon>
        <taxon>Metazoa</taxon>
        <taxon>Ecdysozoa</taxon>
        <taxon>Arthropoda</taxon>
        <taxon>Crustacea</taxon>
        <taxon>Multicrustacea</taxon>
        <taxon>Malacostraca</taxon>
        <taxon>Eumalacostraca</taxon>
        <taxon>Eucarida</taxon>
        <taxon>Decapoda</taxon>
        <taxon>Pleocyemata</taxon>
        <taxon>Caridea</taxon>
        <taxon>Atyoidea</taxon>
        <taxon>Atyidae</taxon>
        <taxon>Halocaridina</taxon>
    </lineage>
</organism>
<proteinExistence type="predicted"/>
<feature type="compositionally biased region" description="Polar residues" evidence="1">
    <location>
        <begin position="351"/>
        <end position="361"/>
    </location>
</feature>
<reference evidence="4 5" key="1">
    <citation type="submission" date="2023-11" db="EMBL/GenBank/DDBJ databases">
        <title>Halocaridina rubra genome assembly.</title>
        <authorList>
            <person name="Smith C."/>
        </authorList>
    </citation>
    <scope>NUCLEOTIDE SEQUENCE [LARGE SCALE GENOMIC DNA]</scope>
    <source>
        <strain evidence="4">EP-1</strain>
        <tissue evidence="4">Whole</tissue>
    </source>
</reference>
<dbReference type="Proteomes" id="UP001381693">
    <property type="component" value="Unassembled WGS sequence"/>
</dbReference>
<feature type="region of interest" description="Disordered" evidence="1">
    <location>
        <begin position="318"/>
        <end position="372"/>
    </location>
</feature>
<accession>A0AAN8WN40</accession>
<name>A0AAN8WN40_HALRR</name>
<evidence type="ECO:0000256" key="1">
    <source>
        <dbReference type="SAM" id="MobiDB-lite"/>
    </source>
</evidence>
<sequence length="1276" mass="139981">MCHHCELLEMGMLGIGSVLLPLVTRVQRLQKKLHYQGKRMRDDINMGVGKEGTCISNMAMHSSCSVTQISKELSKKYSFNDNTLEMHSINNIPCSSHCGSSCGEGAPFRLQRDGIRVLLYRECDTRGRKLLYDSKTVVRVPIAESAASGVPSCKTMFKTGKYSTPSSSSMGVSSISVSHHVKKSSTSNIKSQTASSSSKSDTFAEITGGYGYQYQPHESDTKQLGELVFGTVALAYRGSCSKLHILKKPQRVLFSRASPAPRSYMRPSCTSSDQGIEDSSFSSSMSSLGEAVISRTESVDMPFGHGGPTWAVDMPQMLSTSHSEGDSGFGGPPSPYGSTCGSFLSPPSLPNTPFGTPSSRQGSGSSLKNSGSLNSLQRRFLRNVTTSLEALGREGEISEDPSPSSGHHSHRVTRLGLAVIIDVGEGQEMEMDKQVEDWLFLHSSVIEASLNKLQSSLDTAYLHPKTFASSAHQAVLQLQQDMLDLVIGQRLCRPVWLGLLGKTSTSERQALCTNLVDVLSTVLATFDTKQTNFFVSKLLTAVLTHHLGWVSTVAPGDSLPQSPSSTSSSRSGSYSGPSSASIYESSTCQTTWVERLSESHPYSAIWAQLCELSGAVGYPPRAARTLLVGSNTALLSQLLTILSYIIRCSQIVEQDLQPFVHGENPCPERQQLCFSRTSSVASVVTIVEGSQHFSQARRNSSAKLHRDSSIRRSWRVSRENRGSRHFPQDNRVITGDGSADVAFGNVVRPVSSEEVDASTADKGHSSLNQTLGKKDKEGTSKWMLNDGSEIVIPEEKKSEGKSTSNNPVQIETDVTKCLRTSKTSTNLALLTDDGNDCSPSESLPKLLCKTRSEEFYEPSCERLYPSLLDLDDHRETFGVVTLEPEIIHGKVQKLFRTTSKCNLSQEPVNHDLQSEKSSSENMYPSRTQIGWSDDVLKMTNNISSITNTSEASYSGSEIVCSGSANRNSILVTDFVPSKALSAQKPSFSSKSNQFDRKSPCKVIPAKDIEPEIEEGGKVLFLLGENERIEGLKKSTVGKLDSHVPSKNSEPNWISLGPNNTPTIGFERFENFAKSKRPEYVKRSVTPPSESLQSYIPSLPMPLDVRKVVRTWYVGRESARDLTVLGRENTIYPSISELKSTSKVDSISEFREPKQQDTSKTHRRRHSDPTNGCYVHKMPLQSSKSLKGVKEEQIVENQDYGEEKEHLADHAELISNLEKADTPKVDLDKWSEVAADSTVPPSTVSTDVISFPEEADMTQEERKNKTDTQPDIVHMPR</sequence>
<feature type="compositionally biased region" description="Polar residues" evidence="1">
    <location>
        <begin position="1238"/>
        <end position="1247"/>
    </location>
</feature>
<evidence type="ECO:0000313" key="4">
    <source>
        <dbReference type="EMBL" id="KAK7057030.1"/>
    </source>
</evidence>
<dbReference type="Pfam" id="PF14637">
    <property type="entry name" value="FNIP_M"/>
    <property type="match status" value="1"/>
</dbReference>
<evidence type="ECO:0000259" key="3">
    <source>
        <dbReference type="Pfam" id="PF14637"/>
    </source>
</evidence>
<dbReference type="PANTHER" id="PTHR21634:SF9">
    <property type="entry name" value="RE13835P"/>
    <property type="match status" value="1"/>
</dbReference>
<dbReference type="GO" id="GO:0042030">
    <property type="term" value="F:ATPase inhibitor activity"/>
    <property type="evidence" value="ECO:0007669"/>
    <property type="project" value="TreeGrafter"/>
</dbReference>
<dbReference type="InterPro" id="IPR028084">
    <property type="entry name" value="FNIP_N_dom"/>
</dbReference>
<gene>
    <name evidence="4" type="ORF">SK128_000545</name>
</gene>
<evidence type="ECO:0000313" key="5">
    <source>
        <dbReference type="Proteomes" id="UP001381693"/>
    </source>
</evidence>
<dbReference type="GO" id="GO:0051087">
    <property type="term" value="F:protein-folding chaperone binding"/>
    <property type="evidence" value="ECO:0007669"/>
    <property type="project" value="TreeGrafter"/>
</dbReference>
<feature type="region of interest" description="Disordered" evidence="1">
    <location>
        <begin position="753"/>
        <end position="788"/>
    </location>
</feature>
<dbReference type="InterPro" id="IPR028085">
    <property type="entry name" value="FNIP_mid_dom"/>
</dbReference>
<evidence type="ECO:0000259" key="2">
    <source>
        <dbReference type="Pfam" id="PF14636"/>
    </source>
</evidence>
<feature type="region of interest" description="Disordered" evidence="1">
    <location>
        <begin position="1234"/>
        <end position="1276"/>
    </location>
</feature>
<feature type="compositionally biased region" description="Low complexity" evidence="1">
    <location>
        <begin position="362"/>
        <end position="372"/>
    </location>
</feature>
<feature type="compositionally biased region" description="Basic and acidic residues" evidence="1">
    <location>
        <begin position="1144"/>
        <end position="1159"/>
    </location>
</feature>